<feature type="coiled-coil region" evidence="5">
    <location>
        <begin position="678"/>
        <end position="751"/>
    </location>
</feature>
<feature type="compositionally biased region" description="Pro residues" evidence="6">
    <location>
        <begin position="645"/>
        <end position="658"/>
    </location>
</feature>
<sequence>MTATLLSRQPSPARREGSPLPEEATIRHRLAKLGYHEAFPGDATSLVKRLLADLLVTTETCRTLKGETEKWGSDATHIEGQIPPLRSEISRLTAENNHLHRDLVRLADERDARERRAAQSTRRLESQTADLRFVASQYAHRVESEQKKVEQARRKAEEALAKMGLFEKSVSDAKLKAKAKGKDAPGQADVAARAEKLFQRLQKIDIETGLEPQQPTGDVHPPPEPVTVDVVALAESRVADLQKKNDVLVAKNMELETEVDLAHKQLDNREQEIKRLGSQLEIARAQQFTTIPFDNSPDNGNKVQKIHDLDVARKRIEQLEVQLHHMQEHTESLEKEISTHDEEKQTLYKAMSTEKRDMADELQRERQRAKDLAQSIATLERMVGQYNDLKEHSIRSDARRRRGSISPSKLNESQGLKSEPPLPSQNPPRMSHQPGEQNEAAALRAQIDKLQQENARLASSGGASAGKSQDESCDLSSQLEALRQTIRTLEEESRAQKARLIETEAQKWAMENDLMGLRREVDKTNQREAELAAFRTRAQTLQRDLSLQQAEFNRVSSLLEATSTKTNETEAQKEQLTVELENVQRDRDDLILALQKFEEQLAEVQNCVEIVTADRDNIAGMYEQVNEELQSLRQSISSPSEPATQLPPPRSTAPPEPSAPTLSPDGRAASRLASLPEYQYARRRMEELEEEVVKLQRDLEATVLRERQARETANESVYQMEQECDRLRHALSEKEKQLNDTLDQAQAAERIGERAHAAKSEFEKREETLRQKLGDIEINRDREAYQLRDLRGKLADTESLLARANGECDRLRKETEIQAKQVYEQKQLLIEVDQQRDRDRDEMDRQCEKVVELEGVITVLQNTVLQGEQEVGSLRDQLDLINHHLNERDVEVSSLRAKIESLVQDRDRWADEARQLGEETRNVGADLAALSKENQLINSELAEIGQERDRHKDELVESERQIQQLDELLLAKDQERDHLFAAYRKLAGEHERLDLGVKVAGEESSSMRMEMLMKEKRVAQLQQELNETAAELTKYKIDAGALEKQCSNLSRSLATAQRTAKHLDADKQRLARDVAAARDLAHSLDRQKDDFQKRLTSTTLELERTHALVSKLETDREALAAQTQAERTKADRLEHIVALERTRKIQTELAAKDLQDSKGTLEEQLQRANQQQALSLASMTSELDTLKKEAIALREKVDALESTIADKMNIIARADAKRRKQAATVADLQEQLATKQLIIEDMMRIQNDPDIGLSGSLAGGNGAKTQLEQRIMSELENTKRQLRKYEAQIAKRFSTPDKLSSGPEVLRILDPEELQIPRAHDREGSPKSRGSGSTSSGFGASTEEDPVVEEMLAKMKS</sequence>
<feature type="region of interest" description="Disordered" evidence="6">
    <location>
        <begin position="454"/>
        <end position="476"/>
    </location>
</feature>
<gene>
    <name evidence="7" type="ORF">PhCBS80983_g00979</name>
</gene>
<evidence type="ECO:0000256" key="5">
    <source>
        <dbReference type="SAM" id="Coils"/>
    </source>
</evidence>
<feature type="region of interest" description="Disordered" evidence="6">
    <location>
        <begin position="390"/>
        <end position="439"/>
    </location>
</feature>
<evidence type="ECO:0000313" key="7">
    <source>
        <dbReference type="EMBL" id="TPX61715.1"/>
    </source>
</evidence>
<evidence type="ECO:0000256" key="4">
    <source>
        <dbReference type="ARBA" id="ARBA00038123"/>
    </source>
</evidence>
<feature type="compositionally biased region" description="Low complexity" evidence="6">
    <location>
        <begin position="1327"/>
        <end position="1341"/>
    </location>
</feature>
<feature type="region of interest" description="Disordered" evidence="6">
    <location>
        <begin position="350"/>
        <end position="369"/>
    </location>
</feature>
<evidence type="ECO:0000313" key="8">
    <source>
        <dbReference type="Proteomes" id="UP000318582"/>
    </source>
</evidence>
<proteinExistence type="inferred from homology"/>
<accession>A0A507EEA2</accession>
<feature type="coiled-coil region" evidence="5">
    <location>
        <begin position="1011"/>
        <end position="1073"/>
    </location>
</feature>
<evidence type="ECO:0000256" key="3">
    <source>
        <dbReference type="ARBA" id="ARBA00023212"/>
    </source>
</evidence>
<feature type="compositionally biased region" description="Polar residues" evidence="6">
    <location>
        <begin position="405"/>
        <end position="416"/>
    </location>
</feature>
<feature type="coiled-coil region" evidence="5">
    <location>
        <begin position="892"/>
        <end position="975"/>
    </location>
</feature>
<feature type="region of interest" description="Disordered" evidence="6">
    <location>
        <begin position="1296"/>
        <end position="1357"/>
    </location>
</feature>
<feature type="region of interest" description="Disordered" evidence="6">
    <location>
        <begin position="1"/>
        <end position="20"/>
    </location>
</feature>
<dbReference type="CDD" id="cd22292">
    <property type="entry name" value="cc_Cep135_MBD"/>
    <property type="match status" value="1"/>
</dbReference>
<feature type="compositionally biased region" description="Polar residues" evidence="6">
    <location>
        <begin position="629"/>
        <end position="643"/>
    </location>
</feature>
<organism evidence="7 8">
    <name type="scientific">Powellomyces hirtus</name>
    <dbReference type="NCBI Taxonomy" id="109895"/>
    <lineage>
        <taxon>Eukaryota</taxon>
        <taxon>Fungi</taxon>
        <taxon>Fungi incertae sedis</taxon>
        <taxon>Chytridiomycota</taxon>
        <taxon>Chytridiomycota incertae sedis</taxon>
        <taxon>Chytridiomycetes</taxon>
        <taxon>Spizellomycetales</taxon>
        <taxon>Powellomycetaceae</taxon>
        <taxon>Powellomyces</taxon>
    </lineage>
</organism>
<keyword evidence="5" id="KW-0175">Coiled coil</keyword>
<feature type="coiled-coil region" evidence="5">
    <location>
        <begin position="787"/>
        <end position="814"/>
    </location>
</feature>
<feature type="coiled-coil region" evidence="5">
    <location>
        <begin position="135"/>
        <end position="169"/>
    </location>
</feature>
<dbReference type="PANTHER" id="PTHR20544">
    <property type="entry name" value="CENTROSOMAL PROTEIN CEP135"/>
    <property type="match status" value="1"/>
</dbReference>
<feature type="coiled-coil region" evidence="5">
    <location>
        <begin position="1151"/>
        <end position="1231"/>
    </location>
</feature>
<dbReference type="Gene3D" id="1.10.287.1490">
    <property type="match status" value="1"/>
</dbReference>
<evidence type="ECO:0000256" key="1">
    <source>
        <dbReference type="ARBA" id="ARBA00004114"/>
    </source>
</evidence>
<evidence type="ECO:0000256" key="6">
    <source>
        <dbReference type="SAM" id="MobiDB-lite"/>
    </source>
</evidence>
<keyword evidence="8" id="KW-1185">Reference proteome</keyword>
<dbReference type="EMBL" id="QEAQ01000006">
    <property type="protein sequence ID" value="TPX61715.1"/>
    <property type="molecule type" value="Genomic_DNA"/>
</dbReference>
<dbReference type="PANTHER" id="PTHR20544:SF0">
    <property type="entry name" value="NUCLEOPROTEIN TPR_MLP1 DOMAIN-CONTAINING PROTEIN"/>
    <property type="match status" value="1"/>
</dbReference>
<keyword evidence="3" id="KW-0206">Cytoskeleton</keyword>
<feature type="compositionally biased region" description="Polar residues" evidence="6">
    <location>
        <begin position="1"/>
        <end position="10"/>
    </location>
</feature>
<name>A0A507EEA2_9FUNG</name>
<comment type="similarity">
    <text evidence="4">Belongs to the CEP135/TSGA10 family.</text>
</comment>
<comment type="caution">
    <text evidence="7">The sequence shown here is derived from an EMBL/GenBank/DDBJ whole genome shotgun (WGS) entry which is preliminary data.</text>
</comment>
<feature type="region of interest" description="Disordered" evidence="6">
    <location>
        <begin position="629"/>
        <end position="671"/>
    </location>
</feature>
<keyword evidence="2" id="KW-0963">Cytoplasm</keyword>
<reference evidence="7 8" key="1">
    <citation type="journal article" date="2019" name="Sci. Rep.">
        <title>Comparative genomics of chytrid fungi reveal insights into the obligate biotrophic and pathogenic lifestyle of Synchytrium endobioticum.</title>
        <authorList>
            <person name="van de Vossenberg B.T.L.H."/>
            <person name="Warris S."/>
            <person name="Nguyen H.D.T."/>
            <person name="van Gent-Pelzer M.P.E."/>
            <person name="Joly D.L."/>
            <person name="van de Geest H.C."/>
            <person name="Bonants P.J.M."/>
            <person name="Smith D.S."/>
            <person name="Levesque C.A."/>
            <person name="van der Lee T.A.J."/>
        </authorList>
    </citation>
    <scope>NUCLEOTIDE SEQUENCE [LARGE SCALE GENOMIC DNA]</scope>
    <source>
        <strain evidence="7 8">CBS 809.83</strain>
    </source>
</reference>
<protein>
    <submittedName>
        <fullName evidence="7">Uncharacterized protein</fullName>
    </submittedName>
</protein>
<dbReference type="GO" id="GO:0005814">
    <property type="term" value="C:centriole"/>
    <property type="evidence" value="ECO:0007669"/>
    <property type="project" value="UniProtKB-SubCell"/>
</dbReference>
<dbReference type="STRING" id="109895.A0A507EEA2"/>
<evidence type="ECO:0000256" key="2">
    <source>
        <dbReference type="ARBA" id="ARBA00022490"/>
    </source>
</evidence>
<dbReference type="InterPro" id="IPR051877">
    <property type="entry name" value="Centriole_BasalBody_StrucProt"/>
</dbReference>
<comment type="subcellular location">
    <subcellularLocation>
        <location evidence="1">Cytoplasm</location>
        <location evidence="1">Cytoskeleton</location>
        <location evidence="1">Microtubule organizing center</location>
        <location evidence="1">Centrosome</location>
        <location evidence="1">Centriole</location>
    </subcellularLocation>
</comment>
<dbReference type="Proteomes" id="UP000318582">
    <property type="component" value="Unassembled WGS sequence"/>
</dbReference>